<proteinExistence type="predicted"/>
<dbReference type="Pfam" id="PF01494">
    <property type="entry name" value="FAD_binding_3"/>
    <property type="match status" value="1"/>
</dbReference>
<dbReference type="PRINTS" id="PR00420">
    <property type="entry name" value="RNGMNOXGNASE"/>
</dbReference>
<dbReference type="SUPFAM" id="SSF51905">
    <property type="entry name" value="FAD/NAD(P)-binding domain"/>
    <property type="match status" value="1"/>
</dbReference>
<keyword evidence="3" id="KW-1185">Reference proteome</keyword>
<feature type="domain" description="FAD-binding" evidence="1">
    <location>
        <begin position="8"/>
        <end position="126"/>
    </location>
</feature>
<evidence type="ECO:0000313" key="3">
    <source>
        <dbReference type="Proteomes" id="UP001221208"/>
    </source>
</evidence>
<accession>A0ABT5K511</accession>
<dbReference type="InterPro" id="IPR050816">
    <property type="entry name" value="Flavin-dep_Halogenase_NPB"/>
</dbReference>
<evidence type="ECO:0000259" key="1">
    <source>
        <dbReference type="Pfam" id="PF01494"/>
    </source>
</evidence>
<dbReference type="PANTHER" id="PTHR43747:SF1">
    <property type="entry name" value="SLR1998 PROTEIN"/>
    <property type="match status" value="1"/>
</dbReference>
<name>A0ABT5K511_9BURK</name>
<sequence length="343" mass="35199">MGARHSAADVAVVGGGPAGAAAAIACALRGLRVTLFERGASGRDSPGETLHPGIEPLLAQLGVGAGLAAVTGARHPGIWTEWGGPRKFEPFGADAGGPWRGFQVKRGEFDAMLRSRAQALGVVLRQPVAVGPPLLRDGAVCGLETDAGPVPARLVIDATGRSRWLGRALGIDSPASSPPLLARYGYVRGSCPQRDGAPLMAGDAAGWTWTALVRPDTYQWTHLALDGGKPAADWLPEELRGLLPLGRARGADVTWRLAAQPAGPGWFMVGDAAALLDPSSARGVMKALMSGMAAAHLGAAVLAGQAPAAQTALAYRDWLAAWFAADAARMGAFYRGLGAAGFA</sequence>
<dbReference type="Proteomes" id="UP001221208">
    <property type="component" value="Unassembled WGS sequence"/>
</dbReference>
<dbReference type="EMBL" id="JAQQXR010000009">
    <property type="protein sequence ID" value="MDC8760009.1"/>
    <property type="molecule type" value="Genomic_DNA"/>
</dbReference>
<protein>
    <submittedName>
        <fullName evidence="2">Tryptophan 7-halogenase</fullName>
    </submittedName>
</protein>
<evidence type="ECO:0000313" key="2">
    <source>
        <dbReference type="EMBL" id="MDC8760009.1"/>
    </source>
</evidence>
<dbReference type="Gene3D" id="3.50.50.60">
    <property type="entry name" value="FAD/NAD(P)-binding domain"/>
    <property type="match status" value="1"/>
</dbReference>
<dbReference type="InterPro" id="IPR036188">
    <property type="entry name" value="FAD/NAD-bd_sf"/>
</dbReference>
<comment type="caution">
    <text evidence="2">The sequence shown here is derived from an EMBL/GenBank/DDBJ whole genome shotgun (WGS) entry which is preliminary data.</text>
</comment>
<dbReference type="PROSITE" id="PS51257">
    <property type="entry name" value="PROKAR_LIPOPROTEIN"/>
    <property type="match status" value="1"/>
</dbReference>
<dbReference type="RefSeq" id="WP_273673535.1">
    <property type="nucleotide sequence ID" value="NZ_JAQQXR010000009.1"/>
</dbReference>
<gene>
    <name evidence="2" type="ORF">OIK44_20690</name>
</gene>
<dbReference type="PANTHER" id="PTHR43747">
    <property type="entry name" value="FAD-BINDING PROTEIN"/>
    <property type="match status" value="1"/>
</dbReference>
<organism evidence="2 3">
    <name type="scientific">Janthinobacterium fluminis</name>
    <dbReference type="NCBI Taxonomy" id="2987524"/>
    <lineage>
        <taxon>Bacteria</taxon>
        <taxon>Pseudomonadati</taxon>
        <taxon>Pseudomonadota</taxon>
        <taxon>Betaproteobacteria</taxon>
        <taxon>Burkholderiales</taxon>
        <taxon>Oxalobacteraceae</taxon>
        <taxon>Janthinobacterium</taxon>
    </lineage>
</organism>
<dbReference type="InterPro" id="IPR002938">
    <property type="entry name" value="FAD-bd"/>
</dbReference>
<reference evidence="2 3" key="1">
    <citation type="submission" date="2022-10" db="EMBL/GenBank/DDBJ databases">
        <title>Janthinobacterium sp. hw3 Genome sequencing.</title>
        <authorList>
            <person name="Park S."/>
        </authorList>
    </citation>
    <scope>NUCLEOTIDE SEQUENCE [LARGE SCALE GENOMIC DNA]</scope>
    <source>
        <strain evidence="3">hw3</strain>
    </source>
</reference>